<evidence type="ECO:0000313" key="9">
    <source>
        <dbReference type="EnsemblPlants" id="AET3Gv20226100.7"/>
    </source>
</evidence>
<keyword evidence="6 7" id="KW-0472">Membrane</keyword>
<comment type="subcellular location">
    <subcellularLocation>
        <location evidence="1">Membrane</location>
    </subcellularLocation>
</comment>
<feature type="transmembrane region" description="Helical" evidence="7">
    <location>
        <begin position="49"/>
        <end position="68"/>
    </location>
</feature>
<sequence>QGSTATKVFRGFNALGTIAFSFGDAMLPEIQSTVREPATTNMYKGVSTAYTLIVVSYWTLAFSGYWAFGSGVQPYILSSLTVPRWAIVMANIFAVVQITGCFQVTVTYGKPPTSIRKFLPTIQ</sequence>
<protein>
    <recommendedName>
        <fullName evidence="8">Amino acid transporter transmembrane domain-containing protein</fullName>
    </recommendedName>
</protein>
<keyword evidence="5 7" id="KW-1133">Transmembrane helix</keyword>
<reference evidence="9" key="3">
    <citation type="journal article" date="2017" name="Nature">
        <title>Genome sequence of the progenitor of the wheat D genome Aegilops tauschii.</title>
        <authorList>
            <person name="Luo M.C."/>
            <person name="Gu Y.Q."/>
            <person name="Puiu D."/>
            <person name="Wang H."/>
            <person name="Twardziok S.O."/>
            <person name="Deal K.R."/>
            <person name="Huo N."/>
            <person name="Zhu T."/>
            <person name="Wang L."/>
            <person name="Wang Y."/>
            <person name="McGuire P.E."/>
            <person name="Liu S."/>
            <person name="Long H."/>
            <person name="Ramasamy R.K."/>
            <person name="Rodriguez J.C."/>
            <person name="Van S.L."/>
            <person name="Yuan L."/>
            <person name="Wang Z."/>
            <person name="Xia Z."/>
            <person name="Xiao L."/>
            <person name="Anderson O.D."/>
            <person name="Ouyang S."/>
            <person name="Liang Y."/>
            <person name="Zimin A.V."/>
            <person name="Pertea G."/>
            <person name="Qi P."/>
            <person name="Bennetzen J.L."/>
            <person name="Dai X."/>
            <person name="Dawson M.W."/>
            <person name="Muller H.G."/>
            <person name="Kugler K."/>
            <person name="Rivarola-Duarte L."/>
            <person name="Spannagl M."/>
            <person name="Mayer K.F.X."/>
            <person name="Lu F.H."/>
            <person name="Bevan M.W."/>
            <person name="Leroy P."/>
            <person name="Li P."/>
            <person name="You F.M."/>
            <person name="Sun Q."/>
            <person name="Liu Z."/>
            <person name="Lyons E."/>
            <person name="Wicker T."/>
            <person name="Salzberg S.L."/>
            <person name="Devos K.M."/>
            <person name="Dvorak J."/>
        </authorList>
    </citation>
    <scope>NUCLEOTIDE SEQUENCE [LARGE SCALE GENOMIC DNA]</scope>
    <source>
        <strain evidence="9">cv. AL8/78</strain>
    </source>
</reference>
<accession>A0A453E4V7</accession>
<evidence type="ECO:0000256" key="5">
    <source>
        <dbReference type="ARBA" id="ARBA00022989"/>
    </source>
</evidence>
<feature type="domain" description="Amino acid transporter transmembrane" evidence="8">
    <location>
        <begin position="4"/>
        <end position="105"/>
    </location>
</feature>
<evidence type="ECO:0000313" key="10">
    <source>
        <dbReference type="Proteomes" id="UP000015105"/>
    </source>
</evidence>
<keyword evidence="10" id="KW-1185">Reference proteome</keyword>
<dbReference type="EnsemblPlants" id="AET3Gv20226100.7">
    <property type="protein sequence ID" value="AET3Gv20226100.7"/>
    <property type="gene ID" value="AET3Gv20226100"/>
</dbReference>
<dbReference type="GO" id="GO:0006865">
    <property type="term" value="P:amino acid transport"/>
    <property type="evidence" value="ECO:0007669"/>
    <property type="project" value="UniProtKB-KW"/>
</dbReference>
<dbReference type="Pfam" id="PF01490">
    <property type="entry name" value="Aa_trans"/>
    <property type="match status" value="1"/>
</dbReference>
<reference evidence="9" key="5">
    <citation type="journal article" date="2021" name="G3 (Bethesda)">
        <title>Aegilops tauschii genome assembly Aet v5.0 features greater sequence contiguity and improved annotation.</title>
        <authorList>
            <person name="Wang L."/>
            <person name="Zhu T."/>
            <person name="Rodriguez J.C."/>
            <person name="Deal K.R."/>
            <person name="Dubcovsky J."/>
            <person name="McGuire P.E."/>
            <person name="Lux T."/>
            <person name="Spannagl M."/>
            <person name="Mayer K.F.X."/>
            <person name="Baldrich P."/>
            <person name="Meyers B.C."/>
            <person name="Huo N."/>
            <person name="Gu Y.Q."/>
            <person name="Zhou H."/>
            <person name="Devos K.M."/>
            <person name="Bennetzen J.L."/>
            <person name="Unver T."/>
            <person name="Budak H."/>
            <person name="Gulick P.J."/>
            <person name="Galiba G."/>
            <person name="Kalapos B."/>
            <person name="Nelson D.R."/>
            <person name="Li P."/>
            <person name="You F.M."/>
            <person name="Luo M.C."/>
            <person name="Dvorak J."/>
        </authorList>
    </citation>
    <scope>NUCLEOTIDE SEQUENCE [LARGE SCALE GENOMIC DNA]</scope>
    <source>
        <strain evidence="9">cv. AL8/78</strain>
    </source>
</reference>
<keyword evidence="4" id="KW-0029">Amino-acid transport</keyword>
<evidence type="ECO:0000259" key="8">
    <source>
        <dbReference type="Pfam" id="PF01490"/>
    </source>
</evidence>
<dbReference type="InterPro" id="IPR013057">
    <property type="entry name" value="AA_transpt_TM"/>
</dbReference>
<reference evidence="9" key="4">
    <citation type="submission" date="2019-03" db="UniProtKB">
        <authorList>
            <consortium name="EnsemblPlants"/>
        </authorList>
    </citation>
    <scope>IDENTIFICATION</scope>
</reference>
<organism evidence="9 10">
    <name type="scientific">Aegilops tauschii subsp. strangulata</name>
    <name type="common">Goatgrass</name>
    <dbReference type="NCBI Taxonomy" id="200361"/>
    <lineage>
        <taxon>Eukaryota</taxon>
        <taxon>Viridiplantae</taxon>
        <taxon>Streptophyta</taxon>
        <taxon>Embryophyta</taxon>
        <taxon>Tracheophyta</taxon>
        <taxon>Spermatophyta</taxon>
        <taxon>Magnoliopsida</taxon>
        <taxon>Liliopsida</taxon>
        <taxon>Poales</taxon>
        <taxon>Poaceae</taxon>
        <taxon>BOP clade</taxon>
        <taxon>Pooideae</taxon>
        <taxon>Triticodae</taxon>
        <taxon>Triticeae</taxon>
        <taxon>Triticinae</taxon>
        <taxon>Aegilops</taxon>
    </lineage>
</organism>
<evidence type="ECO:0000256" key="6">
    <source>
        <dbReference type="ARBA" id="ARBA00023136"/>
    </source>
</evidence>
<reference evidence="10" key="2">
    <citation type="journal article" date="2017" name="Nat. Plants">
        <title>The Aegilops tauschii genome reveals multiple impacts of transposons.</title>
        <authorList>
            <person name="Zhao G."/>
            <person name="Zou C."/>
            <person name="Li K."/>
            <person name="Wang K."/>
            <person name="Li T."/>
            <person name="Gao L."/>
            <person name="Zhang X."/>
            <person name="Wang H."/>
            <person name="Yang Z."/>
            <person name="Liu X."/>
            <person name="Jiang W."/>
            <person name="Mao L."/>
            <person name="Kong X."/>
            <person name="Jiao Y."/>
            <person name="Jia J."/>
        </authorList>
    </citation>
    <scope>NUCLEOTIDE SEQUENCE [LARGE SCALE GENOMIC DNA]</scope>
    <source>
        <strain evidence="10">cv. AL8/78</strain>
    </source>
</reference>
<evidence type="ECO:0000256" key="4">
    <source>
        <dbReference type="ARBA" id="ARBA00022970"/>
    </source>
</evidence>
<dbReference type="GO" id="GO:0016020">
    <property type="term" value="C:membrane"/>
    <property type="evidence" value="ECO:0007669"/>
    <property type="project" value="UniProtKB-SubCell"/>
</dbReference>
<dbReference type="Proteomes" id="UP000015105">
    <property type="component" value="Chromosome 3D"/>
</dbReference>
<dbReference type="PANTHER" id="PTHR48017">
    <property type="entry name" value="OS05G0424000 PROTEIN-RELATED"/>
    <property type="match status" value="1"/>
</dbReference>
<proteinExistence type="predicted"/>
<evidence type="ECO:0000256" key="7">
    <source>
        <dbReference type="SAM" id="Phobius"/>
    </source>
</evidence>
<dbReference type="AlphaFoldDB" id="A0A453E4V7"/>
<feature type="transmembrane region" description="Helical" evidence="7">
    <location>
        <begin position="88"/>
        <end position="109"/>
    </location>
</feature>
<keyword evidence="2" id="KW-0813">Transport</keyword>
<evidence type="ECO:0000256" key="1">
    <source>
        <dbReference type="ARBA" id="ARBA00004370"/>
    </source>
</evidence>
<evidence type="ECO:0000256" key="2">
    <source>
        <dbReference type="ARBA" id="ARBA00022448"/>
    </source>
</evidence>
<keyword evidence="3 7" id="KW-0812">Transmembrane</keyword>
<evidence type="ECO:0000256" key="3">
    <source>
        <dbReference type="ARBA" id="ARBA00022692"/>
    </source>
</evidence>
<dbReference type="Gramene" id="AET3Gv20226100.7">
    <property type="protein sequence ID" value="AET3Gv20226100.7"/>
    <property type="gene ID" value="AET3Gv20226100"/>
</dbReference>
<reference evidence="10" key="1">
    <citation type="journal article" date="2014" name="Science">
        <title>Ancient hybridizations among the ancestral genomes of bread wheat.</title>
        <authorList>
            <consortium name="International Wheat Genome Sequencing Consortium,"/>
            <person name="Marcussen T."/>
            <person name="Sandve S.R."/>
            <person name="Heier L."/>
            <person name="Spannagl M."/>
            <person name="Pfeifer M."/>
            <person name="Jakobsen K.S."/>
            <person name="Wulff B.B."/>
            <person name="Steuernagel B."/>
            <person name="Mayer K.F."/>
            <person name="Olsen O.A."/>
        </authorList>
    </citation>
    <scope>NUCLEOTIDE SEQUENCE [LARGE SCALE GENOMIC DNA]</scope>
    <source>
        <strain evidence="10">cv. AL8/78</strain>
    </source>
</reference>
<name>A0A453E4V7_AEGTS</name>